<protein>
    <submittedName>
        <fullName evidence="7">K+-dependent Na+/Ca+ exchanger</fullName>
    </submittedName>
</protein>
<dbReference type="PANTHER" id="PTHR10846">
    <property type="entry name" value="SODIUM/POTASSIUM/CALCIUM EXCHANGER"/>
    <property type="match status" value="1"/>
</dbReference>
<comment type="caution">
    <text evidence="7">The sequence shown here is derived from an EMBL/GenBank/DDBJ whole genome shotgun (WGS) entry which is preliminary data.</text>
</comment>
<evidence type="ECO:0000313" key="7">
    <source>
        <dbReference type="EMBL" id="GGA21985.1"/>
    </source>
</evidence>
<keyword evidence="2 5" id="KW-0812">Transmembrane</keyword>
<dbReference type="GO" id="GO:0005886">
    <property type="term" value="C:plasma membrane"/>
    <property type="evidence" value="ECO:0007669"/>
    <property type="project" value="TreeGrafter"/>
</dbReference>
<sequence>MIFLLAALPLCLAIVVVSAGFFVKGAVSIAHRLSVPEFLVGSVIVAIGTSAPEVAINVSAVLEGAGDIVISNIVGSNIVNIGLGVGLAGFMLSFDRARPEYMKSILVGLLGTVALLANTILTSNGMVSSHFGLLYSALILIIFAYYMYSSIKNADGSDDEEIDAGAPLWLALIFVVGGAIAMAFFSDMAVHFAVSLSKSMGISEAVIGATVIAAGGSLPEVSSCIAAARIKRPNLILGNVAGSQIFNILGILGLSGLIRPFDYSTVLWVDIAILAAMTVFLLACIRYFALRRFIGTLLFGSYACYAGYLIYIST</sequence>
<dbReference type="InterPro" id="IPR004837">
    <property type="entry name" value="NaCa_Exmemb"/>
</dbReference>
<feature type="transmembrane region" description="Helical" evidence="5">
    <location>
        <begin position="293"/>
        <end position="312"/>
    </location>
</feature>
<dbReference type="PANTHER" id="PTHR10846:SF8">
    <property type="entry name" value="INNER MEMBRANE PROTEIN YRBG"/>
    <property type="match status" value="1"/>
</dbReference>
<evidence type="ECO:0000313" key="8">
    <source>
        <dbReference type="Proteomes" id="UP000628017"/>
    </source>
</evidence>
<reference evidence="7" key="1">
    <citation type="journal article" date="2014" name="Int. J. Syst. Evol. Microbiol.">
        <title>Complete genome sequence of Corynebacterium casei LMG S-19264T (=DSM 44701T), isolated from a smear-ripened cheese.</title>
        <authorList>
            <consortium name="US DOE Joint Genome Institute (JGI-PGF)"/>
            <person name="Walter F."/>
            <person name="Albersmeier A."/>
            <person name="Kalinowski J."/>
            <person name="Ruckert C."/>
        </authorList>
    </citation>
    <scope>NUCLEOTIDE SEQUENCE</scope>
    <source>
        <strain evidence="7">CGMCC 1.15880</strain>
    </source>
</reference>
<reference evidence="7" key="2">
    <citation type="submission" date="2020-09" db="EMBL/GenBank/DDBJ databases">
        <authorList>
            <person name="Sun Q."/>
            <person name="Zhou Y."/>
        </authorList>
    </citation>
    <scope>NUCLEOTIDE SEQUENCE</scope>
    <source>
        <strain evidence="7">CGMCC 1.15880</strain>
    </source>
</reference>
<dbReference type="AlphaFoldDB" id="A0A916QZG4"/>
<name>A0A916QZG4_9RHOB</name>
<dbReference type="GO" id="GO:0008273">
    <property type="term" value="F:calcium, potassium:sodium antiporter activity"/>
    <property type="evidence" value="ECO:0007669"/>
    <property type="project" value="TreeGrafter"/>
</dbReference>
<feature type="domain" description="Sodium/calcium exchanger membrane region" evidence="6">
    <location>
        <begin position="5"/>
        <end position="151"/>
    </location>
</feature>
<dbReference type="InterPro" id="IPR004481">
    <property type="entry name" value="K/Na/Ca-exchanger"/>
</dbReference>
<dbReference type="GO" id="GO:0006874">
    <property type="term" value="P:intracellular calcium ion homeostasis"/>
    <property type="evidence" value="ECO:0007669"/>
    <property type="project" value="TreeGrafter"/>
</dbReference>
<feature type="transmembrane region" description="Helical" evidence="5">
    <location>
        <begin position="205"/>
        <end position="228"/>
    </location>
</feature>
<dbReference type="Gene3D" id="1.20.1420.30">
    <property type="entry name" value="NCX, central ion-binding region"/>
    <property type="match status" value="1"/>
</dbReference>
<dbReference type="RefSeq" id="WP_188675334.1">
    <property type="nucleotide sequence ID" value="NZ_BMKA01000003.1"/>
</dbReference>
<evidence type="ECO:0000256" key="2">
    <source>
        <dbReference type="ARBA" id="ARBA00022692"/>
    </source>
</evidence>
<feature type="domain" description="Sodium/calcium exchanger membrane region" evidence="6">
    <location>
        <begin position="171"/>
        <end position="310"/>
    </location>
</feature>
<feature type="transmembrane region" description="Helical" evidence="5">
    <location>
        <begin position="168"/>
        <end position="185"/>
    </location>
</feature>
<evidence type="ECO:0000256" key="3">
    <source>
        <dbReference type="ARBA" id="ARBA00022989"/>
    </source>
</evidence>
<keyword evidence="3 5" id="KW-1133">Transmembrane helix</keyword>
<evidence type="ECO:0000256" key="1">
    <source>
        <dbReference type="ARBA" id="ARBA00004141"/>
    </source>
</evidence>
<feature type="transmembrane region" description="Helical" evidence="5">
    <location>
        <begin position="235"/>
        <end position="254"/>
    </location>
</feature>
<dbReference type="Pfam" id="PF01699">
    <property type="entry name" value="Na_Ca_ex"/>
    <property type="match status" value="2"/>
</dbReference>
<proteinExistence type="predicted"/>
<evidence type="ECO:0000256" key="4">
    <source>
        <dbReference type="ARBA" id="ARBA00023136"/>
    </source>
</evidence>
<dbReference type="EMBL" id="BMKA01000003">
    <property type="protein sequence ID" value="GGA21985.1"/>
    <property type="molecule type" value="Genomic_DNA"/>
</dbReference>
<accession>A0A916QZG4</accession>
<evidence type="ECO:0000259" key="6">
    <source>
        <dbReference type="Pfam" id="PF01699"/>
    </source>
</evidence>
<feature type="transmembrane region" description="Helical" evidence="5">
    <location>
        <begin position="266"/>
        <end position="288"/>
    </location>
</feature>
<gene>
    <name evidence="7" type="ORF">GCM10011498_23380</name>
</gene>
<keyword evidence="8" id="KW-1185">Reference proteome</keyword>
<organism evidence="7 8">
    <name type="scientific">Neptunicoccus cionae</name>
    <dbReference type="NCBI Taxonomy" id="2035344"/>
    <lineage>
        <taxon>Bacteria</taxon>
        <taxon>Pseudomonadati</taxon>
        <taxon>Pseudomonadota</taxon>
        <taxon>Alphaproteobacteria</taxon>
        <taxon>Rhodobacterales</taxon>
        <taxon>Paracoccaceae</taxon>
        <taxon>Neptunicoccus</taxon>
    </lineage>
</organism>
<feature type="transmembrane region" description="Helical" evidence="5">
    <location>
        <begin position="104"/>
        <end position="121"/>
    </location>
</feature>
<dbReference type="GO" id="GO:0005262">
    <property type="term" value="F:calcium channel activity"/>
    <property type="evidence" value="ECO:0007669"/>
    <property type="project" value="TreeGrafter"/>
</dbReference>
<feature type="transmembrane region" description="Helical" evidence="5">
    <location>
        <begin position="68"/>
        <end position="92"/>
    </location>
</feature>
<dbReference type="InterPro" id="IPR044880">
    <property type="entry name" value="NCX_ion-bd_dom_sf"/>
</dbReference>
<feature type="transmembrane region" description="Helical" evidence="5">
    <location>
        <begin position="127"/>
        <end position="148"/>
    </location>
</feature>
<dbReference type="Proteomes" id="UP000628017">
    <property type="component" value="Unassembled WGS sequence"/>
</dbReference>
<keyword evidence="4 5" id="KW-0472">Membrane</keyword>
<comment type="subcellular location">
    <subcellularLocation>
        <location evidence="1">Membrane</location>
        <topology evidence="1">Multi-pass membrane protein</topology>
    </subcellularLocation>
</comment>
<evidence type="ECO:0000256" key="5">
    <source>
        <dbReference type="SAM" id="Phobius"/>
    </source>
</evidence>